<accession>A0ABD1UVK3</accession>
<dbReference type="Pfam" id="PF25821">
    <property type="entry name" value="DUF7950"/>
    <property type="match status" value="1"/>
</dbReference>
<feature type="compositionally biased region" description="Polar residues" evidence="1">
    <location>
        <begin position="74"/>
        <end position="89"/>
    </location>
</feature>
<dbReference type="EMBL" id="JBFOLJ010000006">
    <property type="protein sequence ID" value="KAL2529089.1"/>
    <property type="molecule type" value="Genomic_DNA"/>
</dbReference>
<keyword evidence="4" id="KW-1185">Reference proteome</keyword>
<name>A0ABD1UVK3_9LAMI</name>
<feature type="compositionally biased region" description="Basic residues" evidence="1">
    <location>
        <begin position="33"/>
        <end position="47"/>
    </location>
</feature>
<organism evidence="3 4">
    <name type="scientific">Forsythia ovata</name>
    <dbReference type="NCBI Taxonomy" id="205694"/>
    <lineage>
        <taxon>Eukaryota</taxon>
        <taxon>Viridiplantae</taxon>
        <taxon>Streptophyta</taxon>
        <taxon>Embryophyta</taxon>
        <taxon>Tracheophyta</taxon>
        <taxon>Spermatophyta</taxon>
        <taxon>Magnoliopsida</taxon>
        <taxon>eudicotyledons</taxon>
        <taxon>Gunneridae</taxon>
        <taxon>Pentapetalae</taxon>
        <taxon>asterids</taxon>
        <taxon>lamiids</taxon>
        <taxon>Lamiales</taxon>
        <taxon>Oleaceae</taxon>
        <taxon>Forsythieae</taxon>
        <taxon>Forsythia</taxon>
    </lineage>
</organism>
<comment type="caution">
    <text evidence="3">The sequence shown here is derived from an EMBL/GenBank/DDBJ whole genome shotgun (WGS) entry which is preliminary data.</text>
</comment>
<evidence type="ECO:0000259" key="2">
    <source>
        <dbReference type="Pfam" id="PF25821"/>
    </source>
</evidence>
<proteinExistence type="predicted"/>
<dbReference type="PANTHER" id="PTHR33595:SF4">
    <property type="entry name" value="EMB|CAB62340.1"/>
    <property type="match status" value="1"/>
</dbReference>
<dbReference type="AlphaFoldDB" id="A0ABD1UVK3"/>
<evidence type="ECO:0000313" key="3">
    <source>
        <dbReference type="EMBL" id="KAL2529089.1"/>
    </source>
</evidence>
<feature type="compositionally biased region" description="Basic and acidic residues" evidence="1">
    <location>
        <begin position="59"/>
        <end position="73"/>
    </location>
</feature>
<dbReference type="Proteomes" id="UP001604277">
    <property type="component" value="Unassembled WGS sequence"/>
</dbReference>
<dbReference type="InterPro" id="IPR057710">
    <property type="entry name" value="DUF7950"/>
</dbReference>
<protein>
    <recommendedName>
        <fullName evidence="2">DUF7950 domain-containing protein</fullName>
    </recommendedName>
</protein>
<reference evidence="4" key="1">
    <citation type="submission" date="2024-07" db="EMBL/GenBank/DDBJ databases">
        <title>Two chromosome-level genome assemblies of Korean endemic species Abeliophyllum distichum and Forsythia ovata (Oleaceae).</title>
        <authorList>
            <person name="Jang H."/>
        </authorList>
    </citation>
    <scope>NUCLEOTIDE SEQUENCE [LARGE SCALE GENOMIC DNA]</scope>
</reference>
<gene>
    <name evidence="3" type="ORF">Fot_21690</name>
</gene>
<dbReference type="PANTHER" id="PTHR33595">
    <property type="entry name" value="VON WILLEBRAND FACTOR A DOMAIN PROTEIN"/>
    <property type="match status" value="1"/>
</dbReference>
<evidence type="ECO:0000313" key="4">
    <source>
        <dbReference type="Proteomes" id="UP001604277"/>
    </source>
</evidence>
<feature type="region of interest" description="Disordered" evidence="1">
    <location>
        <begin position="1"/>
        <end position="20"/>
    </location>
</feature>
<sequence length="323" mass="36978">MLKFRPIAPKPSGGKEVPGHMLQEERNISTRNGRAKRKYVRVRGRRRQNNDQCNKRRSKSESSKELGYGDRPSENSMVTSQLLPERSNLNETFSSRDFLNNLEDGDGKIQHDVKDDKMVGLGRQLGGQTVSFDRSEGQGVRVERRLIESQENTTRSLRGEREGHHADEAVFFSSVTKKATYFEGNESRVIETWINIECFTDAIMEGLGLGLGLSDKEKLSNLHIDTNPGFVSDNSNNILWVNDAYKKMVFGEENQESAEEFRVYLVNKEKMPYIWSEFACRVRVEYNRNGRKCTRTAPCDVWRMEFGGFAWKMDLKAALSLGL</sequence>
<evidence type="ECO:0000256" key="1">
    <source>
        <dbReference type="SAM" id="MobiDB-lite"/>
    </source>
</evidence>
<feature type="domain" description="DUF7950" evidence="2">
    <location>
        <begin position="190"/>
        <end position="320"/>
    </location>
</feature>
<feature type="region of interest" description="Disordered" evidence="1">
    <location>
        <begin position="27"/>
        <end position="89"/>
    </location>
</feature>